<proteinExistence type="predicted"/>
<dbReference type="Proteomes" id="UP000054560">
    <property type="component" value="Unassembled WGS sequence"/>
</dbReference>
<accession>A0A0L0GCJ6</accession>
<name>A0A0L0GCJ6_9EUKA</name>
<feature type="region of interest" description="Disordered" evidence="1">
    <location>
        <begin position="1"/>
        <end position="47"/>
    </location>
</feature>
<evidence type="ECO:0000256" key="1">
    <source>
        <dbReference type="SAM" id="MobiDB-lite"/>
    </source>
</evidence>
<gene>
    <name evidence="2" type="ORF">SARC_01114</name>
</gene>
<dbReference type="RefSeq" id="XP_014160637.1">
    <property type="nucleotide sequence ID" value="XM_014305162.1"/>
</dbReference>
<evidence type="ECO:0000313" key="2">
    <source>
        <dbReference type="EMBL" id="KNC86735.1"/>
    </source>
</evidence>
<reference evidence="2 3" key="1">
    <citation type="submission" date="2011-02" db="EMBL/GenBank/DDBJ databases">
        <title>The Genome Sequence of Sphaeroforma arctica JP610.</title>
        <authorList>
            <consortium name="The Broad Institute Genome Sequencing Platform"/>
            <person name="Russ C."/>
            <person name="Cuomo C."/>
            <person name="Young S.K."/>
            <person name="Zeng Q."/>
            <person name="Gargeya S."/>
            <person name="Alvarado L."/>
            <person name="Berlin A."/>
            <person name="Chapman S.B."/>
            <person name="Chen Z."/>
            <person name="Freedman E."/>
            <person name="Gellesch M."/>
            <person name="Goldberg J."/>
            <person name="Griggs A."/>
            <person name="Gujja S."/>
            <person name="Heilman E."/>
            <person name="Heiman D."/>
            <person name="Howarth C."/>
            <person name="Mehta T."/>
            <person name="Neiman D."/>
            <person name="Pearson M."/>
            <person name="Roberts A."/>
            <person name="Saif S."/>
            <person name="Shea T."/>
            <person name="Shenoy N."/>
            <person name="Sisk P."/>
            <person name="Stolte C."/>
            <person name="Sykes S."/>
            <person name="White J."/>
            <person name="Yandava C."/>
            <person name="Burger G."/>
            <person name="Gray M.W."/>
            <person name="Holland P.W.H."/>
            <person name="King N."/>
            <person name="Lang F.B.F."/>
            <person name="Roger A.J."/>
            <person name="Ruiz-Trillo I."/>
            <person name="Haas B."/>
            <person name="Nusbaum C."/>
            <person name="Birren B."/>
        </authorList>
    </citation>
    <scope>NUCLEOTIDE SEQUENCE [LARGE SCALE GENOMIC DNA]</scope>
    <source>
        <strain evidence="2 3">JP610</strain>
    </source>
</reference>
<dbReference type="AlphaFoldDB" id="A0A0L0GCJ6"/>
<keyword evidence="3" id="KW-1185">Reference proteome</keyword>
<feature type="compositionally biased region" description="Polar residues" evidence="1">
    <location>
        <begin position="1"/>
        <end position="44"/>
    </location>
</feature>
<dbReference type="GeneID" id="25901618"/>
<evidence type="ECO:0000313" key="3">
    <source>
        <dbReference type="Proteomes" id="UP000054560"/>
    </source>
</evidence>
<sequence length="90" mass="9620">MSSNSPTTRLGTEGSKNNPHFGSRLSPNPSPDLSQPNRSMSLTTAKRKYTIPSLEDHNMTAALHEIDSLSSFVPAGKKPVLARVVLTGGM</sequence>
<protein>
    <submittedName>
        <fullName evidence="2">Uncharacterized protein</fullName>
    </submittedName>
</protein>
<organism evidence="2 3">
    <name type="scientific">Sphaeroforma arctica JP610</name>
    <dbReference type="NCBI Taxonomy" id="667725"/>
    <lineage>
        <taxon>Eukaryota</taxon>
        <taxon>Ichthyosporea</taxon>
        <taxon>Ichthyophonida</taxon>
        <taxon>Sphaeroforma</taxon>
    </lineage>
</organism>
<dbReference type="EMBL" id="KQ241638">
    <property type="protein sequence ID" value="KNC86735.1"/>
    <property type="molecule type" value="Genomic_DNA"/>
</dbReference>